<dbReference type="EMBL" id="BLKG01000030">
    <property type="protein sequence ID" value="GFF83278.1"/>
    <property type="molecule type" value="Genomic_DNA"/>
</dbReference>
<protein>
    <recommendedName>
        <fullName evidence="3">V-type ATPase</fullName>
    </recommendedName>
</protein>
<accession>A0ABQ1AJY7</accession>
<comment type="caution">
    <text evidence="1">The sequence shown here is derived from an EMBL/GenBank/DDBJ whole genome shotgun (WGS) entry which is preliminary data.</text>
</comment>
<evidence type="ECO:0008006" key="3">
    <source>
        <dbReference type="Google" id="ProtNLM"/>
    </source>
</evidence>
<name>A0ABQ1AJY7_9EURO</name>
<evidence type="ECO:0000313" key="1">
    <source>
        <dbReference type="EMBL" id="GFF83278.1"/>
    </source>
</evidence>
<sequence length="532" mass="57883">MSTQRAVESIPLQQVRRCCRVQRRESPYRLQNGTARRWFQTTSTAAHDHLPFAYTWLTKTPEQITPDDVLSSLPPSSSSLAETGNVSVLLATPSFAQWINPDGQFLERWMNRLYHIPTTSASPSPIHAILAVVDRIPDARLPTTSDGVISDSEGLTVTTAQAKDINAKAAAPRRARTMGTEEAALVFSIETSIPGIPDQTRRPVHEVGLRLANTIFVNGNDNTLLGTRWVYDSSARKYVLDQSLSLSSCAITIFARSLQSSCGLPLYPVGQRRKVISSMGNILRQVAKHVDGRSNEPMPASSELEKELPRYIAEHNIADQRVSVWALVEKPGTDVVLSATSTQDRLVQSIQAGGKLHRVMSGGGGWGKKQGLLSLDPEISFLQGREYGELSVLDHLFPGNGRAPVQEPPPFEQPTMAMDDLSSLSQVASPGDYVQFFVSVEPGQTHSGLPTLSELPQGSVSYQFGMVSDADMPATAATEHMDLIALPRYFGALSEKAITYFQPKIEASSKGGVLGTSTKCDIPGSRIEMTLA</sequence>
<reference evidence="1 2" key="1">
    <citation type="submission" date="2020-01" db="EMBL/GenBank/DDBJ databases">
        <title>Draft genome sequence of Aspergillus udagawae IFM 53868.</title>
        <authorList>
            <person name="Takahashi H."/>
            <person name="Yaguchi T."/>
        </authorList>
    </citation>
    <scope>NUCLEOTIDE SEQUENCE [LARGE SCALE GENOMIC DNA]</scope>
    <source>
        <strain evidence="1 2">IFM 53868</strain>
    </source>
</reference>
<proteinExistence type="predicted"/>
<keyword evidence="2" id="KW-1185">Reference proteome</keyword>
<evidence type="ECO:0000313" key="2">
    <source>
        <dbReference type="Proteomes" id="UP000465266"/>
    </source>
</evidence>
<organism evidence="1 2">
    <name type="scientific">Aspergillus udagawae</name>
    <dbReference type="NCBI Taxonomy" id="91492"/>
    <lineage>
        <taxon>Eukaryota</taxon>
        <taxon>Fungi</taxon>
        <taxon>Dikarya</taxon>
        <taxon>Ascomycota</taxon>
        <taxon>Pezizomycotina</taxon>
        <taxon>Eurotiomycetes</taxon>
        <taxon>Eurotiomycetidae</taxon>
        <taxon>Eurotiales</taxon>
        <taxon>Aspergillaceae</taxon>
        <taxon>Aspergillus</taxon>
        <taxon>Aspergillus subgen. Fumigati</taxon>
    </lineage>
</organism>
<dbReference type="Proteomes" id="UP000465266">
    <property type="component" value="Unassembled WGS sequence"/>
</dbReference>
<gene>
    <name evidence="1" type="ORF">IFM53868_03755</name>
</gene>